<protein>
    <recommendedName>
        <fullName evidence="11">Peptidase M42</fullName>
    </recommendedName>
</protein>
<dbReference type="GO" id="GO:0006508">
    <property type="term" value="P:proteolysis"/>
    <property type="evidence" value="ECO:0007669"/>
    <property type="project" value="UniProtKB-KW"/>
</dbReference>
<keyword evidence="2" id="KW-0031">Aminopeptidase</keyword>
<dbReference type="GO" id="GO:0046872">
    <property type="term" value="F:metal ion binding"/>
    <property type="evidence" value="ECO:0007669"/>
    <property type="project" value="UniProtKB-UniRule"/>
</dbReference>
<dbReference type="STRING" id="187101.VC03_04870"/>
<proteinExistence type="inferred from homology"/>
<dbReference type="Pfam" id="PF05343">
    <property type="entry name" value="Peptidase_M42"/>
    <property type="match status" value="1"/>
</dbReference>
<evidence type="ECO:0008006" key="11">
    <source>
        <dbReference type="Google" id="ProtNLM"/>
    </source>
</evidence>
<feature type="active site" description="Proton acceptor" evidence="7">
    <location>
        <position position="192"/>
    </location>
</feature>
<dbReference type="Proteomes" id="UP000033103">
    <property type="component" value="Chromosome"/>
</dbReference>
<dbReference type="GO" id="GO:0004177">
    <property type="term" value="F:aminopeptidase activity"/>
    <property type="evidence" value="ECO:0007669"/>
    <property type="project" value="UniProtKB-UniRule"/>
</dbReference>
<evidence type="ECO:0000256" key="1">
    <source>
        <dbReference type="ARBA" id="ARBA00006272"/>
    </source>
</evidence>
<evidence type="ECO:0000256" key="8">
    <source>
        <dbReference type="PIRSR" id="PIRSR001123-2"/>
    </source>
</evidence>
<dbReference type="KEGG" id="sns:VC03_04870"/>
<dbReference type="PANTHER" id="PTHR32481:SF0">
    <property type="entry name" value="AMINOPEPTIDASE YPDE-RELATED"/>
    <property type="match status" value="1"/>
</dbReference>
<feature type="binding site" evidence="8">
    <location>
        <position position="215"/>
    </location>
    <ligand>
        <name>Zn(2+)</name>
        <dbReference type="ChEBI" id="CHEBI:29105"/>
        <label>1</label>
    </ligand>
</feature>
<evidence type="ECO:0000313" key="10">
    <source>
        <dbReference type="Proteomes" id="UP000033103"/>
    </source>
</evidence>
<dbReference type="HOGENOM" id="CLU_047249_0_2_0"/>
<evidence type="ECO:0000256" key="2">
    <source>
        <dbReference type="ARBA" id="ARBA00022438"/>
    </source>
</evidence>
<dbReference type="InterPro" id="IPR023367">
    <property type="entry name" value="Peptidase_M42_dom2"/>
</dbReference>
<evidence type="ECO:0000313" key="9">
    <source>
        <dbReference type="EMBL" id="AKC95818.1"/>
    </source>
</evidence>
<dbReference type="PIRSF" id="PIRSF001123">
    <property type="entry name" value="PepA_GA"/>
    <property type="match status" value="1"/>
</dbReference>
<keyword evidence="3" id="KW-0645">Protease</keyword>
<dbReference type="PANTHER" id="PTHR32481">
    <property type="entry name" value="AMINOPEPTIDASE"/>
    <property type="match status" value="1"/>
</dbReference>
<feature type="binding site" evidence="8">
    <location>
        <position position="193"/>
    </location>
    <ligand>
        <name>Zn(2+)</name>
        <dbReference type="ChEBI" id="CHEBI:29105"/>
        <label>2</label>
    </ligand>
</feature>
<dbReference type="RefSeq" id="WP_046328922.1">
    <property type="nucleotide sequence ID" value="NZ_CAUPIC010000003.1"/>
</dbReference>
<accession>A0A0E3UUZ4</accession>
<evidence type="ECO:0000256" key="4">
    <source>
        <dbReference type="ARBA" id="ARBA00022723"/>
    </source>
</evidence>
<feature type="binding site" evidence="8">
    <location>
        <position position="302"/>
    </location>
    <ligand>
        <name>Zn(2+)</name>
        <dbReference type="ChEBI" id="CHEBI:29105"/>
        <label>2</label>
    </ligand>
</feature>
<reference evidence="9 10" key="1">
    <citation type="journal article" date="2012" name="BMC Genomics">
        <title>Genomic sequence analysis and characterization of Sneathia amnii sp. nov.</title>
        <authorList>
            <consortium name="Vaginal Microbiome Consortium (additional members)"/>
            <person name="Harwich M.D.Jr."/>
            <person name="Serrano M.G."/>
            <person name="Fettweis J.M."/>
            <person name="Alves J.M."/>
            <person name="Reimers M.A."/>
            <person name="Buck G.A."/>
            <person name="Jefferson K.K."/>
        </authorList>
    </citation>
    <scope>NUCLEOTIDE SEQUENCE [LARGE SCALE GENOMIC DNA]</scope>
    <source>
        <strain evidence="9 10">SN35</strain>
    </source>
</reference>
<dbReference type="OrthoDB" id="9772053at2"/>
<evidence type="ECO:0000256" key="5">
    <source>
        <dbReference type="ARBA" id="ARBA00022801"/>
    </source>
</evidence>
<dbReference type="EMBL" id="CP011280">
    <property type="protein sequence ID" value="AKC95818.1"/>
    <property type="molecule type" value="Genomic_DNA"/>
</dbReference>
<dbReference type="InterPro" id="IPR008007">
    <property type="entry name" value="Peptidase_M42"/>
</dbReference>
<dbReference type="Gene3D" id="2.40.30.40">
    <property type="entry name" value="Peptidase M42, domain 2"/>
    <property type="match status" value="1"/>
</dbReference>
<comment type="similarity">
    <text evidence="1 6">Belongs to the peptidase M42 family.</text>
</comment>
<comment type="cofactor">
    <cofactor evidence="8">
        <name>a divalent metal cation</name>
        <dbReference type="ChEBI" id="CHEBI:60240"/>
    </cofactor>
    <text evidence="8">Binds 2 divalent metal cations per subunit.</text>
</comment>
<organism evidence="9 10">
    <name type="scientific">Sneathia vaginalis</name>
    <dbReference type="NCBI Taxonomy" id="187101"/>
    <lineage>
        <taxon>Bacteria</taxon>
        <taxon>Fusobacteriati</taxon>
        <taxon>Fusobacteriota</taxon>
        <taxon>Fusobacteriia</taxon>
        <taxon>Fusobacteriales</taxon>
        <taxon>Leptotrichiaceae</taxon>
        <taxon>Sneathia</taxon>
    </lineage>
</organism>
<dbReference type="SUPFAM" id="SSF53187">
    <property type="entry name" value="Zn-dependent exopeptidases"/>
    <property type="match status" value="1"/>
</dbReference>
<name>A0A0E3UUZ4_9FUSO</name>
<evidence type="ECO:0000256" key="3">
    <source>
        <dbReference type="ARBA" id="ARBA00022670"/>
    </source>
</evidence>
<feature type="binding site" evidence="8">
    <location>
        <position position="160"/>
    </location>
    <ligand>
        <name>Zn(2+)</name>
        <dbReference type="ChEBI" id="CHEBI:29105"/>
        <label>1</label>
    </ligand>
</feature>
<keyword evidence="4 8" id="KW-0479">Metal-binding</keyword>
<feature type="binding site" evidence="8">
    <location>
        <position position="60"/>
    </location>
    <ligand>
        <name>Zn(2+)</name>
        <dbReference type="ChEBI" id="CHEBI:29105"/>
        <label>1</label>
    </ligand>
</feature>
<sequence>MNLLETLSNLDAVASNEDEIKNFLKTELSQYADEILYDNLGSIIFKIGNNDNFKIMLDAHIDEVGFIVKNILDNGKILLKELGNVSDYAKFNIRGRITTTSGNKIYGIINGGSDDLHFDLGITNKNDIEKLGIEVGNMVCFATEFKDYKINNIVEGKALDNRVGCYILAQTIKKLKNKNLNSSIYFAFSSSEEVGLRGGKTAASLINPNIAFVIDVVSAKNVFDNSGLNTRKNGNGFLIEVYDKTFIPSKKMINLVKNIAIKKNIKYQLDTMNGGGTNAGEIHKLGKGIPSLVTAISLRYCHGSHSMVNMNDVNDLINVYVQLLQEI</sequence>
<dbReference type="InterPro" id="IPR051464">
    <property type="entry name" value="Peptidase_M42_aminopept"/>
</dbReference>
<evidence type="ECO:0000256" key="6">
    <source>
        <dbReference type="PIRNR" id="PIRNR001123"/>
    </source>
</evidence>
<dbReference type="Gene3D" id="3.40.630.10">
    <property type="entry name" value="Zn peptidases"/>
    <property type="match status" value="1"/>
</dbReference>
<gene>
    <name evidence="9" type="ORF">VC03_04870</name>
</gene>
<dbReference type="PATRIC" id="fig|1069640.6.peg.966"/>
<dbReference type="AlphaFoldDB" id="A0A0E3UUZ4"/>
<keyword evidence="10" id="KW-1185">Reference proteome</keyword>
<dbReference type="SUPFAM" id="SSF101821">
    <property type="entry name" value="Aminopeptidase/glucanase lid domain"/>
    <property type="match status" value="1"/>
</dbReference>
<feature type="binding site" evidence="8">
    <location>
        <position position="160"/>
    </location>
    <ligand>
        <name>Zn(2+)</name>
        <dbReference type="ChEBI" id="CHEBI:29105"/>
        <label>2</label>
    </ligand>
</feature>
<evidence type="ECO:0000256" key="7">
    <source>
        <dbReference type="PIRSR" id="PIRSR001123-1"/>
    </source>
</evidence>
<keyword evidence="5" id="KW-0378">Hydrolase</keyword>